<evidence type="ECO:0000313" key="2">
    <source>
        <dbReference type="EMBL" id="MFC3477429.1"/>
    </source>
</evidence>
<dbReference type="AlphaFoldDB" id="A0ABD5NEU0"/>
<evidence type="ECO:0000259" key="1">
    <source>
        <dbReference type="Pfam" id="PF26420"/>
    </source>
</evidence>
<name>A0ABD5NEU0_9EURY</name>
<gene>
    <name evidence="2" type="ORF">ACFOKC_06790</name>
</gene>
<feature type="domain" description="Profilin fold" evidence="1">
    <location>
        <begin position="15"/>
        <end position="108"/>
    </location>
</feature>
<proteinExistence type="predicted"/>
<reference evidence="2 3" key="1">
    <citation type="journal article" date="2019" name="Int. J. Syst. Evol. Microbiol.">
        <title>The Global Catalogue of Microorganisms (GCM) 10K type strain sequencing project: providing services to taxonomists for standard genome sequencing and annotation.</title>
        <authorList>
            <consortium name="The Broad Institute Genomics Platform"/>
            <consortium name="The Broad Institute Genome Sequencing Center for Infectious Disease"/>
            <person name="Wu L."/>
            <person name="Ma J."/>
        </authorList>
    </citation>
    <scope>NUCLEOTIDE SEQUENCE [LARGE SCALE GENOMIC DNA]</scope>
    <source>
        <strain evidence="2 3">CGMCC 1.12562</strain>
    </source>
</reference>
<evidence type="ECO:0000313" key="3">
    <source>
        <dbReference type="Proteomes" id="UP001595660"/>
    </source>
</evidence>
<accession>A0ABD5NEU0</accession>
<comment type="caution">
    <text evidence="2">The sequence shown here is derived from an EMBL/GenBank/DDBJ whole genome shotgun (WGS) entry which is preliminary data.</text>
</comment>
<organism evidence="2 3">
    <name type="scientific">Halobacterium litoreum</name>
    <dbReference type="NCBI Taxonomy" id="2039234"/>
    <lineage>
        <taxon>Archaea</taxon>
        <taxon>Methanobacteriati</taxon>
        <taxon>Methanobacteriota</taxon>
        <taxon>Stenosarchaea group</taxon>
        <taxon>Halobacteria</taxon>
        <taxon>Halobacteriales</taxon>
        <taxon>Halobacteriaceae</taxon>
        <taxon>Halobacterium</taxon>
    </lineage>
</organism>
<protein>
    <recommendedName>
        <fullName evidence="1">Profilin fold domain-containing protein</fullName>
    </recommendedName>
</protein>
<keyword evidence="3" id="KW-1185">Reference proteome</keyword>
<feature type="domain" description="Profilin fold" evidence="1">
    <location>
        <begin position="134"/>
        <end position="226"/>
    </location>
</feature>
<dbReference type="EMBL" id="JBHRWN010000002">
    <property type="protein sequence ID" value="MFC3477429.1"/>
    <property type="molecule type" value="Genomic_DNA"/>
</dbReference>
<dbReference type="Pfam" id="PF26420">
    <property type="entry name" value="Halo_prof"/>
    <property type="match status" value="2"/>
</dbReference>
<dbReference type="RefSeq" id="WP_232571444.1">
    <property type="nucleotide sequence ID" value="NZ_CP089466.1"/>
</dbReference>
<dbReference type="GeneID" id="69116644"/>
<sequence>MIEGLDEDVADASAVRERRDDVVARVREHAGQMAWELARLEGGEYGRRSFRVDGGEWTVKHEAGELEFLRFEGQAGLDVYVVSTHQPPEPEPLARAMEHYAGLVDSFEAYVRGLDGVLDGVPEEFPEVASAASVADERDRVVSRIRGVADEMAGALHRVENTEYGTFAATVEGTRWELKRELDRASYVRVGGAQGVYLVSQYGPPSARDLREYAPDVASFVAAFNEDVASLSDDLDSVSL</sequence>
<dbReference type="InterPro" id="IPR058872">
    <property type="entry name" value="Halo_prof"/>
</dbReference>
<dbReference type="Proteomes" id="UP001595660">
    <property type="component" value="Unassembled WGS sequence"/>
</dbReference>